<dbReference type="OrthoDB" id="9788289at2"/>
<organism evidence="3 4">
    <name type="scientific">Marinobacter litoralis</name>
    <dbReference type="NCBI Taxonomy" id="187981"/>
    <lineage>
        <taxon>Bacteria</taxon>
        <taxon>Pseudomonadati</taxon>
        <taxon>Pseudomonadota</taxon>
        <taxon>Gammaproteobacteria</taxon>
        <taxon>Pseudomonadales</taxon>
        <taxon>Marinobacteraceae</taxon>
        <taxon>Marinobacter</taxon>
    </lineage>
</organism>
<dbReference type="AlphaFoldDB" id="A0A3M2RGI8"/>
<dbReference type="PANTHER" id="PTHR30510:SF2">
    <property type="entry name" value="UPF0229 PROTEIN YEAH"/>
    <property type="match status" value="1"/>
</dbReference>
<comment type="caution">
    <text evidence="3">The sequence shown here is derived from an EMBL/GenBank/DDBJ whole genome shotgun (WGS) entry which is preliminary data.</text>
</comment>
<protein>
    <recommendedName>
        <fullName evidence="1">UPF0229 protein DOQ08_01614</fullName>
    </recommendedName>
</protein>
<comment type="similarity">
    <text evidence="1">Belongs to the UPF0229 family.</text>
</comment>
<proteinExistence type="inferred from homology"/>
<dbReference type="InterPro" id="IPR006698">
    <property type="entry name" value="UPF0229"/>
</dbReference>
<accession>A0A3M2RGI8</accession>
<evidence type="ECO:0000256" key="1">
    <source>
        <dbReference type="HAMAP-Rule" id="MF_01232"/>
    </source>
</evidence>
<dbReference type="HAMAP" id="MF_01232">
    <property type="entry name" value="UPF0229"/>
    <property type="match status" value="1"/>
</dbReference>
<dbReference type="Pfam" id="PF04285">
    <property type="entry name" value="DUF444"/>
    <property type="match status" value="1"/>
</dbReference>
<evidence type="ECO:0000256" key="2">
    <source>
        <dbReference type="SAM" id="MobiDB-lite"/>
    </source>
</evidence>
<dbReference type="EMBL" id="QMDL01000002">
    <property type="protein sequence ID" value="RMJ04294.1"/>
    <property type="molecule type" value="Genomic_DNA"/>
</dbReference>
<name>A0A3M2RGI8_9GAMM</name>
<dbReference type="PANTHER" id="PTHR30510">
    <property type="entry name" value="UPF0229 PROTEIN YEAH"/>
    <property type="match status" value="1"/>
</dbReference>
<dbReference type="NCBIfam" id="NF003708">
    <property type="entry name" value="PRK05325.1-3"/>
    <property type="match status" value="1"/>
</dbReference>
<feature type="region of interest" description="Disordered" evidence="2">
    <location>
        <begin position="90"/>
        <end position="112"/>
    </location>
</feature>
<dbReference type="NCBIfam" id="NF003707">
    <property type="entry name" value="PRK05325.1-2"/>
    <property type="match status" value="1"/>
</dbReference>
<keyword evidence="4" id="KW-1185">Reference proteome</keyword>
<dbReference type="Proteomes" id="UP000265903">
    <property type="component" value="Unassembled WGS sequence"/>
</dbReference>
<evidence type="ECO:0000313" key="4">
    <source>
        <dbReference type="Proteomes" id="UP000265903"/>
    </source>
</evidence>
<gene>
    <name evidence="3" type="ORF">DOQ08_01614</name>
</gene>
<sequence length="431" mass="49240">MGMTHIVDRRLNGKNKSAVNRERFLRRYRHHIKKAVSEAVQRRSITDVERGEKVSIPSKDIQEPTFRHGAGGRRDAVHPGNQEWVAGDTIAKPEGGAGRGQGQGQASPDGEGMDEFVFQITQEEFLEFLFDDLELPNLARKKLKDTESFSFVRAGFTSQGVPAKLDVVRSLRGAHARRLGLSGARKKKIRDLEAQLEALKTAPDDLDPAFSHEDQIKALMEEIAELKANVKRIPFIDEIDLRYRQHQKQPKPATSAVMFCLMDVSGSMTQMHKDIAKRFFILLYMFLKKNYKKIDVVFIRHHTSAKEVTEEEFFYSRETGGTIVSSALKLMRKIIEDRYSPAEWNIYAAQASDGDNWNDDSPTCGKLLAEGILPQVQYYSYIEITPLDHQTLWYEYEKLMAEHPQSFAMQQIADPADIYPVFRKLFERKAA</sequence>
<reference evidence="3 4" key="1">
    <citation type="submission" date="2018-08" db="EMBL/GenBank/DDBJ databases">
        <title>Whole Genome Sequence of the Moderate Halophilic Marine Bacterium Marinobacter litoralis Sw-45.</title>
        <authorList>
            <person name="Musa H."/>
        </authorList>
    </citation>
    <scope>NUCLEOTIDE SEQUENCE [LARGE SCALE GENOMIC DNA]</scope>
    <source>
        <strain evidence="3 4">Sw-45</strain>
    </source>
</reference>
<evidence type="ECO:0000313" key="3">
    <source>
        <dbReference type="EMBL" id="RMJ04294.1"/>
    </source>
</evidence>